<dbReference type="OrthoDB" id="69177at2759"/>
<keyword evidence="5" id="KW-0408">Iron</keyword>
<gene>
    <name evidence="7" type="ORF">TAPDE_000684</name>
</gene>
<dbReference type="AlphaFoldDB" id="R4X7E5"/>
<evidence type="ECO:0000256" key="5">
    <source>
        <dbReference type="ARBA" id="ARBA00023004"/>
    </source>
</evidence>
<evidence type="ECO:0000256" key="3">
    <source>
        <dbReference type="ARBA" id="ARBA00022964"/>
    </source>
</evidence>
<dbReference type="PANTHER" id="PTHR10869:SF236">
    <property type="entry name" value="PROLYL 4-HYDROXYLASE ALPHA SUBUNIT DOMAIN-CONTAINING PROTEIN"/>
    <property type="match status" value="1"/>
</dbReference>
<dbReference type="GO" id="GO:0031418">
    <property type="term" value="F:L-ascorbic acid binding"/>
    <property type="evidence" value="ECO:0007669"/>
    <property type="project" value="InterPro"/>
</dbReference>
<dbReference type="Proteomes" id="UP000013776">
    <property type="component" value="Unassembled WGS sequence"/>
</dbReference>
<evidence type="ECO:0000313" key="8">
    <source>
        <dbReference type="Proteomes" id="UP000013776"/>
    </source>
</evidence>
<keyword evidence="2" id="KW-0479">Metal-binding</keyword>
<evidence type="ECO:0000256" key="1">
    <source>
        <dbReference type="ARBA" id="ARBA00001961"/>
    </source>
</evidence>
<dbReference type="InterPro" id="IPR005123">
    <property type="entry name" value="Oxoglu/Fe-dep_dioxygenase_dom"/>
</dbReference>
<dbReference type="InterPro" id="IPR044862">
    <property type="entry name" value="Pro_4_hyd_alph_FE2OG_OXY"/>
</dbReference>
<dbReference type="Gene3D" id="2.60.120.620">
    <property type="entry name" value="q2cbj1_9rhob like domain"/>
    <property type="match status" value="1"/>
</dbReference>
<dbReference type="Pfam" id="PF13640">
    <property type="entry name" value="2OG-FeII_Oxy_3"/>
    <property type="match status" value="1"/>
</dbReference>
<dbReference type="eggNOG" id="ENOG502QR14">
    <property type="taxonomic scope" value="Eukaryota"/>
</dbReference>
<reference evidence="7 8" key="1">
    <citation type="journal article" date="2013" name="MBio">
        <title>Genome sequencing of the plant pathogen Taphrina deformans, the causal agent of peach leaf curl.</title>
        <authorList>
            <person name="Cisse O.H."/>
            <person name="Almeida J.M.G.C.F."/>
            <person name="Fonseca A."/>
            <person name="Kumar A.A."/>
            <person name="Salojaervi J."/>
            <person name="Overmyer K."/>
            <person name="Hauser P.M."/>
            <person name="Pagni M."/>
        </authorList>
    </citation>
    <scope>NUCLEOTIDE SEQUENCE [LARGE SCALE GENOMIC DNA]</scope>
    <source>
        <strain evidence="8">PYCC 5710 / ATCC 11124 / CBS 356.35 / IMI 108563 / JCM 9778 / NBRC 8474</strain>
    </source>
</reference>
<dbReference type="VEuPathDB" id="FungiDB:TAPDE_000684"/>
<dbReference type="PROSITE" id="PS51471">
    <property type="entry name" value="FE2OG_OXY"/>
    <property type="match status" value="1"/>
</dbReference>
<evidence type="ECO:0000313" key="7">
    <source>
        <dbReference type="EMBL" id="CCG81008.1"/>
    </source>
</evidence>
<sequence length="229" mass="25547">MGKSVRNKQEAKTAAAGTVSLPSLASRSDHDYRDQYRVEVLLEDQICLIDAFLTPLNRQHLLSLFERAVLPLLSRPSAPRRGEATRTNGRFAVHDPVFAESLFRDTDLDRCLDSLGLGVSGARRLVGLNPNIRIYRYPVGTFFGPHFDDSVTDPETKWKSEWTLLVYLTDGDLQGGETAFQLPDGSVLAPAPRHGLALIHRHGTDCLLHEGRPVKQGTKWVLRSDLMYA</sequence>
<evidence type="ECO:0000256" key="4">
    <source>
        <dbReference type="ARBA" id="ARBA00023002"/>
    </source>
</evidence>
<dbReference type="PANTHER" id="PTHR10869">
    <property type="entry name" value="PROLYL 4-HYDROXYLASE ALPHA SUBUNIT"/>
    <property type="match status" value="1"/>
</dbReference>
<name>R4X7E5_TAPDE</name>
<keyword evidence="4" id="KW-0560">Oxidoreductase</keyword>
<protein>
    <recommendedName>
        <fullName evidence="6">Fe2OG dioxygenase domain-containing protein</fullName>
    </recommendedName>
</protein>
<comment type="caution">
    <text evidence="7">The sequence shown here is derived from an EMBL/GenBank/DDBJ whole genome shotgun (WGS) entry which is preliminary data.</text>
</comment>
<dbReference type="SMART" id="SM00702">
    <property type="entry name" value="P4Hc"/>
    <property type="match status" value="1"/>
</dbReference>
<accession>R4X7E5</accession>
<evidence type="ECO:0000259" key="6">
    <source>
        <dbReference type="PROSITE" id="PS51471"/>
    </source>
</evidence>
<dbReference type="GO" id="GO:0005506">
    <property type="term" value="F:iron ion binding"/>
    <property type="evidence" value="ECO:0007669"/>
    <property type="project" value="InterPro"/>
</dbReference>
<organism evidence="7 8">
    <name type="scientific">Taphrina deformans (strain PYCC 5710 / ATCC 11124 / CBS 356.35 / IMI 108563 / JCM 9778 / NBRC 8474)</name>
    <name type="common">Peach leaf curl fungus</name>
    <name type="synonym">Lalaria deformans</name>
    <dbReference type="NCBI Taxonomy" id="1097556"/>
    <lineage>
        <taxon>Eukaryota</taxon>
        <taxon>Fungi</taxon>
        <taxon>Dikarya</taxon>
        <taxon>Ascomycota</taxon>
        <taxon>Taphrinomycotina</taxon>
        <taxon>Taphrinomycetes</taxon>
        <taxon>Taphrinales</taxon>
        <taxon>Taphrinaceae</taxon>
        <taxon>Taphrina</taxon>
    </lineage>
</organism>
<dbReference type="GO" id="GO:0005783">
    <property type="term" value="C:endoplasmic reticulum"/>
    <property type="evidence" value="ECO:0007669"/>
    <property type="project" value="TreeGrafter"/>
</dbReference>
<comment type="cofactor">
    <cofactor evidence="1">
        <name>L-ascorbate</name>
        <dbReference type="ChEBI" id="CHEBI:38290"/>
    </cofactor>
</comment>
<dbReference type="InterPro" id="IPR006620">
    <property type="entry name" value="Pro_4_hyd_alph"/>
</dbReference>
<dbReference type="InterPro" id="IPR045054">
    <property type="entry name" value="P4HA-like"/>
</dbReference>
<dbReference type="GO" id="GO:0004656">
    <property type="term" value="F:procollagen-proline 4-dioxygenase activity"/>
    <property type="evidence" value="ECO:0007669"/>
    <property type="project" value="TreeGrafter"/>
</dbReference>
<keyword evidence="8" id="KW-1185">Reference proteome</keyword>
<evidence type="ECO:0000256" key="2">
    <source>
        <dbReference type="ARBA" id="ARBA00022723"/>
    </source>
</evidence>
<feature type="domain" description="Fe2OG dioxygenase" evidence="6">
    <location>
        <begin position="127"/>
        <end position="228"/>
    </location>
</feature>
<proteinExistence type="predicted"/>
<keyword evidence="3" id="KW-0223">Dioxygenase</keyword>
<dbReference type="EMBL" id="CAHR02000022">
    <property type="protein sequence ID" value="CCG81008.1"/>
    <property type="molecule type" value="Genomic_DNA"/>
</dbReference>